<organism evidence="1 2">
    <name type="scientific">Sporolactobacillus inulinus</name>
    <dbReference type="NCBI Taxonomy" id="2078"/>
    <lineage>
        <taxon>Bacteria</taxon>
        <taxon>Bacillati</taxon>
        <taxon>Bacillota</taxon>
        <taxon>Bacilli</taxon>
        <taxon>Bacillales</taxon>
        <taxon>Sporolactobacillaceae</taxon>
        <taxon>Sporolactobacillus</taxon>
    </lineage>
</organism>
<dbReference type="EMBL" id="BEXB01000003">
    <property type="protein sequence ID" value="GAY74965.1"/>
    <property type="molecule type" value="Genomic_DNA"/>
</dbReference>
<dbReference type="Proteomes" id="UP000319716">
    <property type="component" value="Unassembled WGS sequence"/>
</dbReference>
<proteinExistence type="predicted"/>
<accession>A0A4Y1Z7J8</accession>
<gene>
    <name evidence="1" type="ORF">NBRC111894_519</name>
</gene>
<sequence length="39" mass="4501">MGQLCKRSVSGCDTCRQFAAQIRNVIPFFVDFHYFVTNT</sequence>
<name>A0A4Y1Z7J8_9BACL</name>
<comment type="caution">
    <text evidence="1">The sequence shown here is derived from an EMBL/GenBank/DDBJ whole genome shotgun (WGS) entry which is preliminary data.</text>
</comment>
<reference evidence="1 2" key="1">
    <citation type="submission" date="2017-11" db="EMBL/GenBank/DDBJ databases">
        <title>Draft Genome Sequence of Sporolactobacillus inulinus NBRC 111894 Isolated from Koso, a Japanese Sugar-Vegetable Fermented Beverage.</title>
        <authorList>
            <person name="Chiou T.Y."/>
            <person name="Oshima K."/>
            <person name="Suda W."/>
            <person name="Hattori M."/>
            <person name="Takahashi T."/>
        </authorList>
    </citation>
    <scope>NUCLEOTIDE SEQUENCE [LARGE SCALE GENOMIC DNA]</scope>
    <source>
        <strain evidence="1 2">NBRC111894</strain>
    </source>
</reference>
<dbReference type="AlphaFoldDB" id="A0A4Y1Z7J8"/>
<protein>
    <submittedName>
        <fullName evidence="1">Uncharacterized protein</fullName>
    </submittedName>
</protein>
<evidence type="ECO:0000313" key="1">
    <source>
        <dbReference type="EMBL" id="GAY74965.1"/>
    </source>
</evidence>
<evidence type="ECO:0000313" key="2">
    <source>
        <dbReference type="Proteomes" id="UP000319716"/>
    </source>
</evidence>